<dbReference type="InterPro" id="IPR004088">
    <property type="entry name" value="KH_dom_type_1"/>
</dbReference>
<evidence type="ECO:0000313" key="4">
    <source>
        <dbReference type="Proteomes" id="UP000000305"/>
    </source>
</evidence>
<dbReference type="GO" id="GO:0005634">
    <property type="term" value="C:nucleus"/>
    <property type="evidence" value="ECO:0000318"/>
    <property type="project" value="GO_Central"/>
</dbReference>
<protein>
    <recommendedName>
        <fullName evidence="2">K Homology domain-containing protein</fullName>
    </recommendedName>
</protein>
<organism evidence="3 4">
    <name type="scientific">Daphnia pulex</name>
    <name type="common">Water flea</name>
    <dbReference type="NCBI Taxonomy" id="6669"/>
    <lineage>
        <taxon>Eukaryota</taxon>
        <taxon>Metazoa</taxon>
        <taxon>Ecdysozoa</taxon>
        <taxon>Arthropoda</taxon>
        <taxon>Crustacea</taxon>
        <taxon>Branchiopoda</taxon>
        <taxon>Diplostraca</taxon>
        <taxon>Cladocera</taxon>
        <taxon>Anomopoda</taxon>
        <taxon>Daphniidae</taxon>
        <taxon>Daphnia</taxon>
    </lineage>
</organism>
<feature type="domain" description="K Homology" evidence="2">
    <location>
        <begin position="598"/>
        <end position="646"/>
    </location>
</feature>
<dbReference type="GO" id="GO:0010468">
    <property type="term" value="P:regulation of gene expression"/>
    <property type="evidence" value="ECO:0000318"/>
    <property type="project" value="GO_Central"/>
</dbReference>
<evidence type="ECO:0000256" key="1">
    <source>
        <dbReference type="SAM" id="Coils"/>
    </source>
</evidence>
<feature type="coiled-coil region" evidence="1">
    <location>
        <begin position="95"/>
        <end position="136"/>
    </location>
</feature>
<dbReference type="FunCoup" id="E9HHH3">
    <property type="interactions" value="63"/>
</dbReference>
<dbReference type="HOGENOM" id="CLU_377786_0_0_1"/>
<keyword evidence="4" id="KW-1185">Reference proteome</keyword>
<dbReference type="GO" id="GO:0005737">
    <property type="term" value="C:cytoplasm"/>
    <property type="evidence" value="ECO:0000318"/>
    <property type="project" value="GO_Central"/>
</dbReference>
<dbReference type="GO" id="GO:0003729">
    <property type="term" value="F:mRNA binding"/>
    <property type="evidence" value="ECO:0000318"/>
    <property type="project" value="GO_Central"/>
</dbReference>
<dbReference type="AlphaFoldDB" id="E9HHH3"/>
<sequence>MIFILTVTILALLMAALYIFLELIVQVNALYAFIRRLTVKQTRRSADNLNMIEPDFACTNQHALPRPVINDGFSTASGEDLNNQSFLRLMDETNLINVHDELATTKNELENNKREMTDITEKNLSLTDENSRLKRKIDRDRIRSSNRAIEKNLILLHKERLVNHVNLLQAQLTSNSNLQMFQNLHIELADTKSELEEKKSLITDMTEKNLRLANDDTRLRRKVEDRDRIIASSAIEKNRIVLDKERLENELSLLQSQLTDSSSKLQMFQNVHDELATTKNELENNKREMTEILGENVHLTNENSVLMRKIEAKDRLIAYKRTKLEELHNCYEEKKLHKVHNELASSQRALVSKNRAIAKLQEQNQESRAELEQLRTCLSEQQLDTLQLVVATRELESKSRTISELEAKNLSLAENDSHLRQKMEETDLLLLSSKAEVDELRVSLTNQTDTIEQLLDQVKSLEKEKDEALQKLAEMENNQKEMKPKLTVDVGCGSDEELFNQLQIEEPIIPPVKEITEISTPFLACNSTAVQAKSPVTEPQPLVTDAMENTPARTFNEKKATVKQCTKQPQAALPEFSIKTTIEKEVYVDRIVVTGIMNKDCGRVVGRHGSNAKRIEEEYWVNVSFINGNLFITGGDAESRLAACSDVIDNLPVTIECPKINLRRNIFYEDYLLRELAFNHNVQIYRPSRENKYVTIWGTLDNCQRAYEILQNGTR</sequence>
<dbReference type="SUPFAM" id="SSF54791">
    <property type="entry name" value="Eukaryotic type KH-domain (KH-domain type I)"/>
    <property type="match status" value="1"/>
</dbReference>
<proteinExistence type="predicted"/>
<dbReference type="Proteomes" id="UP000000305">
    <property type="component" value="Unassembled WGS sequence"/>
</dbReference>
<evidence type="ECO:0000259" key="2">
    <source>
        <dbReference type="Pfam" id="PF00013"/>
    </source>
</evidence>
<dbReference type="Gene3D" id="3.30.1370.10">
    <property type="entry name" value="K Homology domain, type 1"/>
    <property type="match status" value="1"/>
</dbReference>
<keyword evidence="1" id="KW-0175">Coiled coil</keyword>
<dbReference type="InParanoid" id="E9HHH3"/>
<feature type="coiled-coil region" evidence="1">
    <location>
        <begin position="237"/>
        <end position="295"/>
    </location>
</feature>
<evidence type="ECO:0000313" key="3">
    <source>
        <dbReference type="EMBL" id="EFX68816.1"/>
    </source>
</evidence>
<name>E9HHH3_DAPPU</name>
<dbReference type="EMBL" id="GL732648">
    <property type="protein sequence ID" value="EFX68816.1"/>
    <property type="molecule type" value="Genomic_DNA"/>
</dbReference>
<reference evidence="3 4" key="1">
    <citation type="journal article" date="2011" name="Science">
        <title>The ecoresponsive genome of Daphnia pulex.</title>
        <authorList>
            <person name="Colbourne J.K."/>
            <person name="Pfrender M.E."/>
            <person name="Gilbert D."/>
            <person name="Thomas W.K."/>
            <person name="Tucker A."/>
            <person name="Oakley T.H."/>
            <person name="Tokishita S."/>
            <person name="Aerts A."/>
            <person name="Arnold G.J."/>
            <person name="Basu M.K."/>
            <person name="Bauer D.J."/>
            <person name="Caceres C.E."/>
            <person name="Carmel L."/>
            <person name="Casola C."/>
            <person name="Choi J.H."/>
            <person name="Detter J.C."/>
            <person name="Dong Q."/>
            <person name="Dusheyko S."/>
            <person name="Eads B.D."/>
            <person name="Frohlich T."/>
            <person name="Geiler-Samerotte K.A."/>
            <person name="Gerlach D."/>
            <person name="Hatcher P."/>
            <person name="Jogdeo S."/>
            <person name="Krijgsveld J."/>
            <person name="Kriventseva E.V."/>
            <person name="Kultz D."/>
            <person name="Laforsch C."/>
            <person name="Lindquist E."/>
            <person name="Lopez J."/>
            <person name="Manak J.R."/>
            <person name="Muller J."/>
            <person name="Pangilinan J."/>
            <person name="Patwardhan R.P."/>
            <person name="Pitluck S."/>
            <person name="Pritham E.J."/>
            <person name="Rechtsteiner A."/>
            <person name="Rho M."/>
            <person name="Rogozin I.B."/>
            <person name="Sakarya O."/>
            <person name="Salamov A."/>
            <person name="Schaack S."/>
            <person name="Shapiro H."/>
            <person name="Shiga Y."/>
            <person name="Skalitzky C."/>
            <person name="Smith Z."/>
            <person name="Souvorov A."/>
            <person name="Sung W."/>
            <person name="Tang Z."/>
            <person name="Tsuchiya D."/>
            <person name="Tu H."/>
            <person name="Vos H."/>
            <person name="Wang M."/>
            <person name="Wolf Y.I."/>
            <person name="Yamagata H."/>
            <person name="Yamada T."/>
            <person name="Ye Y."/>
            <person name="Shaw J.R."/>
            <person name="Andrews J."/>
            <person name="Crease T.J."/>
            <person name="Tang H."/>
            <person name="Lucas S.M."/>
            <person name="Robertson H.M."/>
            <person name="Bork P."/>
            <person name="Koonin E.V."/>
            <person name="Zdobnov E.M."/>
            <person name="Grigoriev I.V."/>
            <person name="Lynch M."/>
            <person name="Boore J.L."/>
        </authorList>
    </citation>
    <scope>NUCLEOTIDE SEQUENCE [LARGE SCALE GENOMIC DNA]</scope>
</reference>
<gene>
    <name evidence="3" type="ORF">DAPPUDRAFT_329741</name>
</gene>
<dbReference type="PhylomeDB" id="E9HHH3"/>
<feature type="coiled-coil region" evidence="1">
    <location>
        <begin position="343"/>
        <end position="481"/>
    </location>
</feature>
<dbReference type="GO" id="GO:0051252">
    <property type="term" value="P:regulation of RNA metabolic process"/>
    <property type="evidence" value="ECO:0000318"/>
    <property type="project" value="GO_Central"/>
</dbReference>
<dbReference type="OrthoDB" id="6360802at2759"/>
<dbReference type="Pfam" id="PF00013">
    <property type="entry name" value="KH_1"/>
    <property type="match status" value="1"/>
</dbReference>
<dbReference type="InterPro" id="IPR036612">
    <property type="entry name" value="KH_dom_type_1_sf"/>
</dbReference>
<dbReference type="KEGG" id="dpx:DAPPUDRAFT_329741"/>
<accession>E9HHH3</accession>